<comment type="subcellular location">
    <subcellularLocation>
        <location evidence="1 5">Periplasm</location>
    </subcellularLocation>
</comment>
<dbReference type="InterPro" id="IPR001188">
    <property type="entry name" value="Sperm_putr-bd"/>
</dbReference>
<evidence type="ECO:0000256" key="4">
    <source>
        <dbReference type="ARBA" id="ARBA00022764"/>
    </source>
</evidence>
<dbReference type="GO" id="GO:0015846">
    <property type="term" value="P:polyamine transport"/>
    <property type="evidence" value="ECO:0007669"/>
    <property type="project" value="InterPro"/>
</dbReference>
<dbReference type="Gene3D" id="3.40.190.10">
    <property type="entry name" value="Periplasmic binding protein-like II"/>
    <property type="match status" value="2"/>
</dbReference>
<evidence type="ECO:0000256" key="1">
    <source>
        <dbReference type="ARBA" id="ARBA00004418"/>
    </source>
</evidence>
<dbReference type="PRINTS" id="PR00909">
    <property type="entry name" value="SPERMDNBNDNG"/>
</dbReference>
<comment type="similarity">
    <text evidence="5">Belongs to the bacterial solute-binding protein PotD/PotF family.</text>
</comment>
<evidence type="ECO:0000313" key="7">
    <source>
        <dbReference type="EMBL" id="MBB5189701.1"/>
    </source>
</evidence>
<evidence type="ECO:0000256" key="2">
    <source>
        <dbReference type="ARBA" id="ARBA00022448"/>
    </source>
</evidence>
<sequence>MKCKTLSRLALAGLCAAAVSPVFAADTVLNVYNWSDYIAKDTIPGFEKETGIKVKYDVYDGDDTLQAKLLTGKAGYDIVVPTSNYAAKQIQAGIYMKLDKSKLPNLKYLDPTLMAQVAGADPGNQYLVPWAYGTDGLGYNVTKVKAILGKDVDLANWDILMKPENAAKLKGCGISMLDQANDVFAMALHYIGKDPNSTNPADYQAAYDALKKIRPYIGQFNSSGYINDLAGGDICIAFGWSGDVTIAKARAKEAGKSYEIQYFIPKGGAPVWFDTMAIPKDAPHPEAALKWINYIETPQVHAEITNQVFYPNANMEARKFVKPDVANDPVVFPPPEVAKTLFLLKPLPSEIMRLENRLWAQYKSGK</sequence>
<dbReference type="EMBL" id="JACHHN010000001">
    <property type="protein sequence ID" value="MBB5189701.1"/>
    <property type="molecule type" value="Genomic_DNA"/>
</dbReference>
<evidence type="ECO:0000313" key="8">
    <source>
        <dbReference type="Proteomes" id="UP000543030"/>
    </source>
</evidence>
<proteinExistence type="inferred from homology"/>
<dbReference type="PANTHER" id="PTHR30222">
    <property type="entry name" value="SPERMIDINE/PUTRESCINE-BINDING PERIPLASMIC PROTEIN"/>
    <property type="match status" value="1"/>
</dbReference>
<dbReference type="PIRSF" id="PIRSF019574">
    <property type="entry name" value="Periplasmic_polyamine_BP"/>
    <property type="match status" value="1"/>
</dbReference>
<dbReference type="GO" id="GO:0019808">
    <property type="term" value="F:polyamine binding"/>
    <property type="evidence" value="ECO:0007669"/>
    <property type="project" value="InterPro"/>
</dbReference>
<evidence type="ECO:0000256" key="3">
    <source>
        <dbReference type="ARBA" id="ARBA00022729"/>
    </source>
</evidence>
<dbReference type="GO" id="GO:0042597">
    <property type="term" value="C:periplasmic space"/>
    <property type="evidence" value="ECO:0007669"/>
    <property type="project" value="UniProtKB-SubCell"/>
</dbReference>
<keyword evidence="2 5" id="KW-0813">Transport</keyword>
<dbReference type="RefSeq" id="WP_184097022.1">
    <property type="nucleotide sequence ID" value="NZ_JACHHN010000001.1"/>
</dbReference>
<accession>A0A840RBN0</accession>
<keyword evidence="4 5" id="KW-0574">Periplasm</keyword>
<dbReference type="Pfam" id="PF13416">
    <property type="entry name" value="SBP_bac_8"/>
    <property type="match status" value="1"/>
</dbReference>
<reference evidence="7 8" key="1">
    <citation type="submission" date="2020-08" db="EMBL/GenBank/DDBJ databases">
        <title>Genomic Encyclopedia of Type Strains, Phase IV (KMG-IV): sequencing the most valuable type-strain genomes for metagenomic binning, comparative biology and taxonomic classification.</title>
        <authorList>
            <person name="Goeker M."/>
        </authorList>
    </citation>
    <scope>NUCLEOTIDE SEQUENCE [LARGE SCALE GENOMIC DNA]</scope>
    <source>
        <strain evidence="7 8">DSM 18233</strain>
    </source>
</reference>
<dbReference type="InterPro" id="IPR006059">
    <property type="entry name" value="SBP"/>
</dbReference>
<dbReference type="PANTHER" id="PTHR30222:SF12">
    <property type="entry name" value="NORSPERMIDINE SENSOR"/>
    <property type="match status" value="1"/>
</dbReference>
<keyword evidence="8" id="KW-1185">Reference proteome</keyword>
<dbReference type="SUPFAM" id="SSF53850">
    <property type="entry name" value="Periplasmic binding protein-like II"/>
    <property type="match status" value="1"/>
</dbReference>
<name>A0A840RBN0_9NEIS</name>
<dbReference type="CDD" id="cd13659">
    <property type="entry name" value="PBP2_PotF"/>
    <property type="match status" value="1"/>
</dbReference>
<organism evidence="7 8">
    <name type="scientific">Silvimonas terrae</name>
    <dbReference type="NCBI Taxonomy" id="300266"/>
    <lineage>
        <taxon>Bacteria</taxon>
        <taxon>Pseudomonadati</taxon>
        <taxon>Pseudomonadota</taxon>
        <taxon>Betaproteobacteria</taxon>
        <taxon>Neisseriales</taxon>
        <taxon>Chitinibacteraceae</taxon>
        <taxon>Silvimonas</taxon>
    </lineage>
</organism>
<protein>
    <recommendedName>
        <fullName evidence="5">Putrescine-binding periplasmic protein</fullName>
    </recommendedName>
</protein>
<comment type="function">
    <text evidence="5">Required for the activity of the bacterial periplasmic transport system of putrescine.</text>
</comment>
<evidence type="ECO:0000256" key="6">
    <source>
        <dbReference type="SAM" id="SignalP"/>
    </source>
</evidence>
<evidence type="ECO:0000256" key="5">
    <source>
        <dbReference type="PIRNR" id="PIRNR019574"/>
    </source>
</evidence>
<keyword evidence="3 6" id="KW-0732">Signal</keyword>
<feature type="signal peptide" evidence="6">
    <location>
        <begin position="1"/>
        <end position="24"/>
    </location>
</feature>
<dbReference type="Proteomes" id="UP000543030">
    <property type="component" value="Unassembled WGS sequence"/>
</dbReference>
<dbReference type="AlphaFoldDB" id="A0A840RBN0"/>
<feature type="chain" id="PRO_5033048945" description="Putrescine-binding periplasmic protein" evidence="6">
    <location>
        <begin position="25"/>
        <end position="366"/>
    </location>
</feature>
<gene>
    <name evidence="7" type="ORF">HNQ50_000411</name>
</gene>
<comment type="caution">
    <text evidence="7">The sequence shown here is derived from an EMBL/GenBank/DDBJ whole genome shotgun (WGS) entry which is preliminary data.</text>
</comment>